<evidence type="ECO:0000256" key="9">
    <source>
        <dbReference type="SAM" id="MobiDB-lite"/>
    </source>
</evidence>
<keyword evidence="2" id="KW-1003">Cell membrane</keyword>
<dbReference type="AlphaFoldDB" id="A0AAW9DRL0"/>
<evidence type="ECO:0000256" key="3">
    <source>
        <dbReference type="ARBA" id="ARBA00022676"/>
    </source>
</evidence>
<dbReference type="FunFam" id="3.90.550.10:FF:000079">
    <property type="entry name" value="Probable glycosyl transferase"/>
    <property type="match status" value="1"/>
</dbReference>
<proteinExistence type="inferred from homology"/>
<dbReference type="GO" id="GO:0016757">
    <property type="term" value="F:glycosyltransferase activity"/>
    <property type="evidence" value="ECO:0007669"/>
    <property type="project" value="UniProtKB-KW"/>
</dbReference>
<feature type="domain" description="Glycosyltransferase 2-like" evidence="11">
    <location>
        <begin position="32"/>
        <end position="194"/>
    </location>
</feature>
<keyword evidence="6 10" id="KW-1133">Transmembrane helix</keyword>
<evidence type="ECO:0000256" key="1">
    <source>
        <dbReference type="ARBA" id="ARBA00004651"/>
    </source>
</evidence>
<feature type="region of interest" description="Disordered" evidence="9">
    <location>
        <begin position="1"/>
        <end position="23"/>
    </location>
</feature>
<dbReference type="Gene3D" id="3.90.550.10">
    <property type="entry name" value="Spore Coat Polysaccharide Biosynthesis Protein SpsA, Chain A"/>
    <property type="match status" value="1"/>
</dbReference>
<dbReference type="PANTHER" id="PTHR48090">
    <property type="entry name" value="UNDECAPRENYL-PHOSPHATE 4-DEOXY-4-FORMAMIDO-L-ARABINOSE TRANSFERASE-RELATED"/>
    <property type="match status" value="1"/>
</dbReference>
<evidence type="ECO:0000313" key="12">
    <source>
        <dbReference type="EMBL" id="MDX5930702.1"/>
    </source>
</evidence>
<dbReference type="InterPro" id="IPR050256">
    <property type="entry name" value="Glycosyltransferase_2"/>
</dbReference>
<dbReference type="EMBL" id="JAWXYB010000018">
    <property type="protein sequence ID" value="MDX5930702.1"/>
    <property type="molecule type" value="Genomic_DNA"/>
</dbReference>
<dbReference type="Proteomes" id="UP001279553">
    <property type="component" value="Unassembled WGS sequence"/>
</dbReference>
<reference evidence="12 13" key="1">
    <citation type="submission" date="2023-11" db="EMBL/GenBank/DDBJ databases">
        <title>MicrobeMod: A computational toolkit for identifying prokaryotic methylation and restriction-modification with nanopore sequencing.</title>
        <authorList>
            <person name="Crits-Christoph A."/>
            <person name="Kang S.C."/>
            <person name="Lee H."/>
            <person name="Ostrov N."/>
        </authorList>
    </citation>
    <scope>NUCLEOTIDE SEQUENCE [LARGE SCALE GENOMIC DNA]</scope>
    <source>
        <strain evidence="12 13">DSMZ 700</strain>
    </source>
</reference>
<dbReference type="CDD" id="cd04187">
    <property type="entry name" value="DPM1_like_bac"/>
    <property type="match status" value="1"/>
</dbReference>
<evidence type="ECO:0000256" key="4">
    <source>
        <dbReference type="ARBA" id="ARBA00022679"/>
    </source>
</evidence>
<keyword evidence="5 10" id="KW-0812">Transmembrane</keyword>
<sequence length="350" mass="38437">MPANRAIIDPMAEPAPTAPRLDAPGVRPPTISIVVPFHNEAANIAPLHARLSAALDAGPDSWELVCVNDGSRDDTLPRLVALAAHDPRVRVIDLSRNFGKEAALTAGLDFARGDAVIPLDADLQDPPEIIATLIAKWREGFEVVNAVRASREGDGPVKRATAHAFYRIINRMSDVEIPADTGDFRLISRPALDALKRLPERRRFMKGLFAWVGFRTATITYNRAPRHAGTTTWNYWKLWNFAIEGITSFSSAPLRLASYLGFAVSIFAFVYAVITIFNKLIYGNPVKGYPSLLVAVLFLGGVQLLALGVLGEYLGRLYEESKQRPVYLVRAAWNAAPDPSQGSPERPDHH</sequence>
<feature type="transmembrane region" description="Helical" evidence="10">
    <location>
        <begin position="289"/>
        <end position="314"/>
    </location>
</feature>
<evidence type="ECO:0000256" key="8">
    <source>
        <dbReference type="ARBA" id="ARBA00038152"/>
    </source>
</evidence>
<organism evidence="12 13">
    <name type="scientific">Acidiphilium acidophilum</name>
    <name type="common">Thiobacillus acidophilus</name>
    <dbReference type="NCBI Taxonomy" id="76588"/>
    <lineage>
        <taxon>Bacteria</taxon>
        <taxon>Pseudomonadati</taxon>
        <taxon>Pseudomonadota</taxon>
        <taxon>Alphaproteobacteria</taxon>
        <taxon>Acetobacterales</taxon>
        <taxon>Acidocellaceae</taxon>
        <taxon>Acidiphilium</taxon>
    </lineage>
</organism>
<feature type="transmembrane region" description="Helical" evidence="10">
    <location>
        <begin position="256"/>
        <end position="277"/>
    </location>
</feature>
<comment type="subcellular location">
    <subcellularLocation>
        <location evidence="1">Cell membrane</location>
        <topology evidence="1">Multi-pass membrane protein</topology>
    </subcellularLocation>
</comment>
<evidence type="ECO:0000256" key="6">
    <source>
        <dbReference type="ARBA" id="ARBA00022989"/>
    </source>
</evidence>
<evidence type="ECO:0000256" key="7">
    <source>
        <dbReference type="ARBA" id="ARBA00023136"/>
    </source>
</evidence>
<dbReference type="GO" id="GO:0005886">
    <property type="term" value="C:plasma membrane"/>
    <property type="evidence" value="ECO:0007669"/>
    <property type="project" value="UniProtKB-SubCell"/>
</dbReference>
<evidence type="ECO:0000256" key="5">
    <source>
        <dbReference type="ARBA" id="ARBA00022692"/>
    </source>
</evidence>
<dbReference type="EC" id="2.4.-.-" evidence="12"/>
<dbReference type="SUPFAM" id="SSF53448">
    <property type="entry name" value="Nucleotide-diphospho-sugar transferases"/>
    <property type="match status" value="1"/>
</dbReference>
<evidence type="ECO:0000313" key="13">
    <source>
        <dbReference type="Proteomes" id="UP001279553"/>
    </source>
</evidence>
<protein>
    <submittedName>
        <fullName evidence="12">Glycosyltransferase family 2 protein</fullName>
        <ecNumber evidence="12">2.4.-.-</ecNumber>
    </submittedName>
</protein>
<keyword evidence="4 12" id="KW-0808">Transferase</keyword>
<gene>
    <name evidence="12" type="ORF">SIL87_08005</name>
</gene>
<dbReference type="InterPro" id="IPR001173">
    <property type="entry name" value="Glyco_trans_2-like"/>
</dbReference>
<comment type="similarity">
    <text evidence="8">Belongs to the glycosyltransferase 2 family. GtrB subfamily.</text>
</comment>
<keyword evidence="13" id="KW-1185">Reference proteome</keyword>
<name>A0AAW9DRL0_ACIAO</name>
<evidence type="ECO:0000256" key="10">
    <source>
        <dbReference type="SAM" id="Phobius"/>
    </source>
</evidence>
<dbReference type="InterPro" id="IPR029044">
    <property type="entry name" value="Nucleotide-diphossugar_trans"/>
</dbReference>
<keyword evidence="7 10" id="KW-0472">Membrane</keyword>
<dbReference type="Pfam" id="PF00535">
    <property type="entry name" value="Glycos_transf_2"/>
    <property type="match status" value="1"/>
</dbReference>
<comment type="caution">
    <text evidence="12">The sequence shown here is derived from an EMBL/GenBank/DDBJ whole genome shotgun (WGS) entry which is preliminary data.</text>
</comment>
<accession>A0AAW9DRL0</accession>
<evidence type="ECO:0000259" key="11">
    <source>
        <dbReference type="Pfam" id="PF00535"/>
    </source>
</evidence>
<keyword evidence="3 12" id="KW-0328">Glycosyltransferase</keyword>
<evidence type="ECO:0000256" key="2">
    <source>
        <dbReference type="ARBA" id="ARBA00022475"/>
    </source>
</evidence>
<dbReference type="PANTHER" id="PTHR48090:SF1">
    <property type="entry name" value="PROPHAGE BACTOPRENOL GLUCOSYL TRANSFERASE HOMOLOG"/>
    <property type="match status" value="1"/>
</dbReference>